<dbReference type="GO" id="GO:0005385">
    <property type="term" value="F:zinc ion transmembrane transporter activity"/>
    <property type="evidence" value="ECO:0007669"/>
    <property type="project" value="TreeGrafter"/>
</dbReference>
<feature type="region of interest" description="Disordered" evidence="6">
    <location>
        <begin position="145"/>
        <end position="294"/>
    </location>
</feature>
<evidence type="ECO:0000256" key="4">
    <source>
        <dbReference type="ARBA" id="ARBA00022989"/>
    </source>
</evidence>
<feature type="transmembrane region" description="Helical" evidence="7">
    <location>
        <begin position="355"/>
        <end position="375"/>
    </location>
</feature>
<proteinExistence type="inferred from homology"/>
<feature type="transmembrane region" description="Helical" evidence="7">
    <location>
        <begin position="425"/>
        <end position="446"/>
    </location>
</feature>
<dbReference type="GO" id="GO:0005886">
    <property type="term" value="C:plasma membrane"/>
    <property type="evidence" value="ECO:0007669"/>
    <property type="project" value="TreeGrafter"/>
</dbReference>
<dbReference type="WBParaSite" id="maker-unitig_26390-snap-gene-0.1-mRNA-1">
    <property type="protein sequence ID" value="maker-unitig_26390-snap-gene-0.1-mRNA-1"/>
    <property type="gene ID" value="maker-unitig_26390-snap-gene-0.1"/>
</dbReference>
<dbReference type="PANTHER" id="PTHR12191">
    <property type="entry name" value="SOLUTE CARRIER FAMILY 39"/>
    <property type="match status" value="1"/>
</dbReference>
<dbReference type="Proteomes" id="UP000095280">
    <property type="component" value="Unplaced"/>
</dbReference>
<dbReference type="Pfam" id="PF02535">
    <property type="entry name" value="Zip"/>
    <property type="match status" value="1"/>
</dbReference>
<reference evidence="9" key="1">
    <citation type="submission" date="2016-11" db="UniProtKB">
        <authorList>
            <consortium name="WormBaseParasite"/>
        </authorList>
    </citation>
    <scope>IDENTIFICATION</scope>
</reference>
<evidence type="ECO:0000256" key="5">
    <source>
        <dbReference type="ARBA" id="ARBA00023136"/>
    </source>
</evidence>
<evidence type="ECO:0000313" key="8">
    <source>
        <dbReference type="Proteomes" id="UP000095280"/>
    </source>
</evidence>
<feature type="transmembrane region" description="Helical" evidence="7">
    <location>
        <begin position="387"/>
        <end position="405"/>
    </location>
</feature>
<dbReference type="GO" id="GO:0071578">
    <property type="term" value="P:zinc ion import across plasma membrane"/>
    <property type="evidence" value="ECO:0007669"/>
    <property type="project" value="TreeGrafter"/>
</dbReference>
<evidence type="ECO:0000256" key="3">
    <source>
        <dbReference type="ARBA" id="ARBA00022692"/>
    </source>
</evidence>
<keyword evidence="4 7" id="KW-1133">Transmembrane helix</keyword>
<protein>
    <submittedName>
        <fullName evidence="9">Zinc transporter ZIP10</fullName>
    </submittedName>
</protein>
<keyword evidence="8" id="KW-1185">Reference proteome</keyword>
<evidence type="ECO:0000256" key="1">
    <source>
        <dbReference type="ARBA" id="ARBA00004141"/>
    </source>
</evidence>
<keyword evidence="5 7" id="KW-0472">Membrane</keyword>
<dbReference type="AlphaFoldDB" id="A0A1I8FAJ6"/>
<keyword evidence="3 7" id="KW-0812">Transmembrane</keyword>
<name>A0A1I8FAJ6_9PLAT</name>
<sequence>AYIRTSQHRASLFSQKTTTNTEHKEGGESGGLDHMDYVVWRPGPPLMAICTWLLTPPTASLFLRDRANHRAVPEPAQQAKEQLSKAGIAFWPHKESPSDIIFALADFTRCSTPSQPSRHLRRQRAAAAEAPKAAADDLTVEFLQGGRLQPPPAPPNAAACSRGSPPPMAAASDTNGTTAAAASGACRPDGSPTTSQQQRTITTPTTSTTISEKRRTPAGRGGRPGIRAHQPVHQRRFRRHRQRVAGSRGGPRAAAPPPLSASPSTMTLAATETTPTRAKAAARARAPRPSHSHTTVTGRLAWTVIIGDGLHNFCDGMALGAAFARDVGSGCPPLWPSSVTSCRTSWATSPCCSGWHVGADGLLANLVSSLVCLLWHGLRGVLLAKGATNWVFMVTRGMFLYIALVDMMPELTTEKSSRGPGPCVVFFWQNLGFFIGAGIMLLISLYEHKINQAGVWLIKQSHVVVFVP</sequence>
<organism evidence="8 9">
    <name type="scientific">Macrostomum lignano</name>
    <dbReference type="NCBI Taxonomy" id="282301"/>
    <lineage>
        <taxon>Eukaryota</taxon>
        <taxon>Metazoa</taxon>
        <taxon>Spiralia</taxon>
        <taxon>Lophotrochozoa</taxon>
        <taxon>Platyhelminthes</taxon>
        <taxon>Rhabditophora</taxon>
        <taxon>Macrostomorpha</taxon>
        <taxon>Macrostomida</taxon>
        <taxon>Macrostomidae</taxon>
        <taxon>Macrostomum</taxon>
    </lineage>
</organism>
<feature type="region of interest" description="Disordered" evidence="6">
    <location>
        <begin position="1"/>
        <end position="30"/>
    </location>
</feature>
<evidence type="ECO:0000256" key="6">
    <source>
        <dbReference type="SAM" id="MobiDB-lite"/>
    </source>
</evidence>
<dbReference type="GO" id="GO:0030003">
    <property type="term" value="P:intracellular monoatomic cation homeostasis"/>
    <property type="evidence" value="ECO:0007669"/>
    <property type="project" value="TreeGrafter"/>
</dbReference>
<evidence type="ECO:0000256" key="7">
    <source>
        <dbReference type="SAM" id="Phobius"/>
    </source>
</evidence>
<feature type="compositionally biased region" description="Low complexity" evidence="6">
    <location>
        <begin position="169"/>
        <end position="210"/>
    </location>
</feature>
<comment type="subcellular location">
    <subcellularLocation>
        <location evidence="1">Membrane</location>
        <topology evidence="1">Multi-pass membrane protein</topology>
    </subcellularLocation>
</comment>
<accession>A0A1I8FAJ6</accession>
<feature type="compositionally biased region" description="Basic residues" evidence="6">
    <location>
        <begin position="280"/>
        <end position="291"/>
    </location>
</feature>
<dbReference type="InterPro" id="IPR050799">
    <property type="entry name" value="ZIP_Transporter"/>
</dbReference>
<dbReference type="PANTHER" id="PTHR12191:SF37">
    <property type="entry name" value="ZINC TRANSPORTER FOI"/>
    <property type="match status" value="1"/>
</dbReference>
<feature type="compositionally biased region" description="Basic residues" evidence="6">
    <location>
        <begin position="230"/>
        <end position="243"/>
    </location>
</feature>
<dbReference type="GO" id="GO:0140410">
    <property type="term" value="F:monoatomic cation:bicarbonate symporter activity"/>
    <property type="evidence" value="ECO:0007669"/>
    <property type="project" value="TreeGrafter"/>
</dbReference>
<evidence type="ECO:0000313" key="9">
    <source>
        <dbReference type="WBParaSite" id="maker-unitig_26390-snap-gene-0.1-mRNA-1"/>
    </source>
</evidence>
<feature type="compositionally biased region" description="Polar residues" evidence="6">
    <location>
        <begin position="1"/>
        <end position="20"/>
    </location>
</feature>
<comment type="similarity">
    <text evidence="2">Belongs to the ZIP transporter (TC 2.A.5) family.</text>
</comment>
<evidence type="ECO:0000256" key="2">
    <source>
        <dbReference type="ARBA" id="ARBA00006939"/>
    </source>
</evidence>
<feature type="compositionally biased region" description="Low complexity" evidence="6">
    <location>
        <begin position="261"/>
        <end position="279"/>
    </location>
</feature>
<dbReference type="InterPro" id="IPR003689">
    <property type="entry name" value="ZIP"/>
</dbReference>
<feature type="compositionally biased region" description="Basic and acidic residues" evidence="6">
    <location>
        <begin position="21"/>
        <end position="30"/>
    </location>
</feature>